<dbReference type="PROSITE" id="PS51257">
    <property type="entry name" value="PROKAR_LIPOPROTEIN"/>
    <property type="match status" value="1"/>
</dbReference>
<keyword evidence="2" id="KW-0813">Transport</keyword>
<feature type="transmembrane region" description="Helical" evidence="6">
    <location>
        <begin position="165"/>
        <end position="184"/>
    </location>
</feature>
<evidence type="ECO:0000256" key="5">
    <source>
        <dbReference type="ARBA" id="ARBA00023136"/>
    </source>
</evidence>
<dbReference type="EMBL" id="JADIMM010000091">
    <property type="protein sequence ID" value="MBO8458154.1"/>
    <property type="molecule type" value="Genomic_DNA"/>
</dbReference>
<protein>
    <submittedName>
        <fullName evidence="8">Citrate transporter</fullName>
    </submittedName>
</protein>
<proteinExistence type="predicted"/>
<dbReference type="GO" id="GO:0055085">
    <property type="term" value="P:transmembrane transport"/>
    <property type="evidence" value="ECO:0007669"/>
    <property type="project" value="InterPro"/>
</dbReference>
<evidence type="ECO:0000256" key="6">
    <source>
        <dbReference type="SAM" id="Phobius"/>
    </source>
</evidence>
<feature type="transmembrane region" description="Helical" evidence="6">
    <location>
        <begin position="39"/>
        <end position="59"/>
    </location>
</feature>
<evidence type="ECO:0000313" key="9">
    <source>
        <dbReference type="Proteomes" id="UP000823638"/>
    </source>
</evidence>
<evidence type="ECO:0000256" key="3">
    <source>
        <dbReference type="ARBA" id="ARBA00022692"/>
    </source>
</evidence>
<feature type="transmembrane region" description="Helical" evidence="6">
    <location>
        <begin position="359"/>
        <end position="381"/>
    </location>
</feature>
<feature type="domain" description="Citrate transporter-like" evidence="7">
    <location>
        <begin position="14"/>
        <end position="310"/>
    </location>
</feature>
<evidence type="ECO:0000256" key="1">
    <source>
        <dbReference type="ARBA" id="ARBA00004141"/>
    </source>
</evidence>
<name>A0A9D9HQS5_9SPIR</name>
<evidence type="ECO:0000256" key="2">
    <source>
        <dbReference type="ARBA" id="ARBA00022448"/>
    </source>
</evidence>
<feature type="transmembrane region" description="Helical" evidence="6">
    <location>
        <begin position="14"/>
        <end position="33"/>
    </location>
</feature>
<evidence type="ECO:0000259" key="7">
    <source>
        <dbReference type="Pfam" id="PF03600"/>
    </source>
</evidence>
<gene>
    <name evidence="8" type="ORF">IAA81_08000</name>
</gene>
<sequence length="382" mass="42484">MNLNTFRTFVKKEIVFCAGTLAAIISCFFIPPSKEYLGYINYEVILILFSLMLVSKALQESGAFNIWGGKICRKAGNLRLLSLLLILLCFFSSMLITNDVALITFVPFGLILLSRDTQGKKIIPLVIILQTIAANLGSMLTPFGNPQNLYLFTKMNLTLPEFSKIILPFGCMSLLMLIGLSFLVKKTPLENSGNGTTGKGTGFSSNYKSITTVFVVVFIVAVCSVLGLIPAYIPAILSLLATLILCPKNITKIDFMLLLTFCSFFIFTGNISRIDFIRSFLEKMMEKQGFWTSVLTSQIISNVPAALLLEPFSRDKVQVLLGVNIGGLGTLVASLASLISYKIYKNYREENREISKDNYLLVFTVLNLVFLVPLILMYFIIY</sequence>
<evidence type="ECO:0000313" key="8">
    <source>
        <dbReference type="EMBL" id="MBO8458154.1"/>
    </source>
</evidence>
<dbReference type="InterPro" id="IPR051475">
    <property type="entry name" value="Diverse_Ion_Transporter"/>
</dbReference>
<dbReference type="PANTHER" id="PTHR43568:SF1">
    <property type="entry name" value="P PROTEIN"/>
    <property type="match status" value="1"/>
</dbReference>
<dbReference type="GO" id="GO:0016020">
    <property type="term" value="C:membrane"/>
    <property type="evidence" value="ECO:0007669"/>
    <property type="project" value="UniProtKB-SubCell"/>
</dbReference>
<keyword evidence="3 6" id="KW-0812">Transmembrane</keyword>
<dbReference type="InterPro" id="IPR004680">
    <property type="entry name" value="Cit_transptr-like_dom"/>
</dbReference>
<dbReference type="Pfam" id="PF03600">
    <property type="entry name" value="CitMHS"/>
    <property type="match status" value="1"/>
</dbReference>
<reference evidence="8" key="2">
    <citation type="journal article" date="2021" name="PeerJ">
        <title>Extensive microbial diversity within the chicken gut microbiome revealed by metagenomics and culture.</title>
        <authorList>
            <person name="Gilroy R."/>
            <person name="Ravi A."/>
            <person name="Getino M."/>
            <person name="Pursley I."/>
            <person name="Horton D.L."/>
            <person name="Alikhan N.F."/>
            <person name="Baker D."/>
            <person name="Gharbi K."/>
            <person name="Hall N."/>
            <person name="Watson M."/>
            <person name="Adriaenssens E.M."/>
            <person name="Foster-Nyarko E."/>
            <person name="Jarju S."/>
            <person name="Secka A."/>
            <person name="Antonio M."/>
            <person name="Oren A."/>
            <person name="Chaudhuri R.R."/>
            <person name="La Ragione R."/>
            <person name="Hildebrand F."/>
            <person name="Pallen M.J."/>
        </authorList>
    </citation>
    <scope>NUCLEOTIDE SEQUENCE</scope>
    <source>
        <strain evidence="8">10532</strain>
    </source>
</reference>
<reference evidence="8" key="1">
    <citation type="submission" date="2020-10" db="EMBL/GenBank/DDBJ databases">
        <authorList>
            <person name="Gilroy R."/>
        </authorList>
    </citation>
    <scope>NUCLEOTIDE SEQUENCE</scope>
    <source>
        <strain evidence="8">10532</strain>
    </source>
</reference>
<comment type="subcellular location">
    <subcellularLocation>
        <location evidence="1">Membrane</location>
        <topology evidence="1">Multi-pass membrane protein</topology>
    </subcellularLocation>
</comment>
<feature type="transmembrane region" description="Helical" evidence="6">
    <location>
        <begin position="213"/>
        <end position="246"/>
    </location>
</feature>
<feature type="transmembrane region" description="Helical" evidence="6">
    <location>
        <begin position="122"/>
        <end position="144"/>
    </location>
</feature>
<organism evidence="8 9">
    <name type="scientific">Candidatus Gallitreponema excrementavium</name>
    <dbReference type="NCBI Taxonomy" id="2840840"/>
    <lineage>
        <taxon>Bacteria</taxon>
        <taxon>Pseudomonadati</taxon>
        <taxon>Spirochaetota</taxon>
        <taxon>Spirochaetia</taxon>
        <taxon>Spirochaetales</taxon>
        <taxon>Candidatus Gallitreponema</taxon>
    </lineage>
</organism>
<feature type="transmembrane region" description="Helical" evidence="6">
    <location>
        <begin position="80"/>
        <end position="110"/>
    </location>
</feature>
<feature type="transmembrane region" description="Helical" evidence="6">
    <location>
        <begin position="321"/>
        <end position="339"/>
    </location>
</feature>
<feature type="transmembrane region" description="Helical" evidence="6">
    <location>
        <begin position="253"/>
        <end position="271"/>
    </location>
</feature>
<dbReference type="PANTHER" id="PTHR43568">
    <property type="entry name" value="P PROTEIN"/>
    <property type="match status" value="1"/>
</dbReference>
<keyword evidence="4 6" id="KW-1133">Transmembrane helix</keyword>
<dbReference type="AlphaFoldDB" id="A0A9D9HQS5"/>
<evidence type="ECO:0000256" key="4">
    <source>
        <dbReference type="ARBA" id="ARBA00022989"/>
    </source>
</evidence>
<keyword evidence="5 6" id="KW-0472">Membrane</keyword>
<accession>A0A9D9HQS5</accession>
<comment type="caution">
    <text evidence="8">The sequence shown here is derived from an EMBL/GenBank/DDBJ whole genome shotgun (WGS) entry which is preliminary data.</text>
</comment>
<dbReference type="Proteomes" id="UP000823638">
    <property type="component" value="Unassembled WGS sequence"/>
</dbReference>